<dbReference type="EMBL" id="CP030140">
    <property type="protein sequence ID" value="AWX69343.1"/>
    <property type="molecule type" value="Genomic_DNA"/>
</dbReference>
<accession>A0A2Z4NCP9</accession>
<feature type="signal peptide" evidence="2">
    <location>
        <begin position="1"/>
        <end position="21"/>
    </location>
</feature>
<name>A0A2Z4NCP9_9BACT</name>
<feature type="coiled-coil region" evidence="1">
    <location>
        <begin position="891"/>
        <end position="996"/>
    </location>
</feature>
<evidence type="ECO:0000256" key="2">
    <source>
        <dbReference type="SAM" id="SignalP"/>
    </source>
</evidence>
<evidence type="ECO:0000313" key="3">
    <source>
        <dbReference type="EMBL" id="AWX69343.1"/>
    </source>
</evidence>
<dbReference type="RefSeq" id="WP_112702607.1">
    <property type="nucleotide sequence ID" value="NZ_CP030140.1"/>
</dbReference>
<gene>
    <name evidence="3" type="ORF">DP065_01055</name>
</gene>
<keyword evidence="2" id="KW-0732">Signal</keyword>
<feature type="chain" id="PRO_5016318158" evidence="2">
    <location>
        <begin position="22"/>
        <end position="1165"/>
    </location>
</feature>
<keyword evidence="1" id="KW-0175">Coiled coil</keyword>
<feature type="coiled-coil region" evidence="1">
    <location>
        <begin position="155"/>
        <end position="244"/>
    </location>
</feature>
<dbReference type="Proteomes" id="UP000250218">
    <property type="component" value="Chromosome"/>
</dbReference>
<dbReference type="AlphaFoldDB" id="A0A2Z4NCP9"/>
<evidence type="ECO:0000313" key="4">
    <source>
        <dbReference type="Proteomes" id="UP000250218"/>
    </source>
</evidence>
<feature type="coiled-coil region" evidence="1">
    <location>
        <begin position="603"/>
        <end position="648"/>
    </location>
</feature>
<sequence>MKKSKKIALILLGLGVVAATAGTVYVLLDSKNKQNKDILKLIETINNYRKTKLNGNDWKKLNNQTEELINDLRSFIYNRNEDQVKEVINKNEEKFSLIQELYKYYTLAKEVNVYLNSISNDTKYQNVATELKNVLDSQNEIVKNVSNKNDVINSIIVLKDALEKAKNKINNNNQSHALKIQELNELIKKALEYKESIKNTLIKNVLNDAIEIAINKKDDVNSTVDSLTNAYNDLESAFQNAKSKDEEWKIAYGKLKSKISEIHLNKSSYGFNDEELNELNVAIEQADVVANNYSNDKNTLDNARVELENKLKEIQQKAEARKQDETLVKNKLKALINQVAEFRNDVVINTQIKNKLSQDINEASNVANNDLASSESLKNAYNKLKDQFEIAKTNHEEWALSHDALKNVIDEAEFYSMLNINRNEELSDLLLEIQDSKTVYEASNSDKLKLDNQKIKLENAYKKTKELIDLTKSQEELAKEKLEILINQSLSFKNSIVNQNIKNTLDNNIQDAQGNLVDKSVTIESLNNAYKTLEEALTLAKAQDNEWKAANTALNEKINAINGLKDSSGFSTNEIQEIEEAIAQANKSLNNPLVDKAGLDAAKTALETKFKEIQQKAEARKQQEKQAKEEAKTNLQALITKATEAKEKVVNKTIKDKLTQAIQSANNVVENGQSSTEQLNDAHTALEEALTLAKTQDNEWKAANTALNEKINAINGLKDSSGFSTNEIQEIEEAIAQANKSLNNPLVDKAGLDAAKTALETKFKEIQQKAEARKQQEKQAKEKLQALIDKATLFNKTVENTSIKNELNTAIKTATAKKDDVNSTANSLELAYNELSTTFDAIEMKQNEWKMAYDVLNNKINEVNTQVNGYNLNNIERQQLLTIVSNISPVLNNKDNDANEFKKKLQELNNGITEYKTKNDIRNQINELLSKLNQDKNNEYVIDKQELQNKITKLIESTNALLAEPNSTLLEFQNKKSELENLIKETNNDATRLKVELRSTIETTLSNTKDSLTLSLLKTYPTKFNLEAALNEKISKLQPVFDNTSSDRKTLEDALRDYNTLYDKAKTWFELLEKYAFMKKALITDKEHLDKMGKFSEFEGKVKQIKQYIENYNIRPTTISIENHEAIWKRLIPIINNWFVEYNLKFNEEKTKQTYAEWIKILNQY</sequence>
<dbReference type="KEGG" id="mane:DP065_01055"/>
<proteinExistence type="predicted"/>
<evidence type="ECO:0000256" key="1">
    <source>
        <dbReference type="SAM" id="Coils"/>
    </source>
</evidence>
<protein>
    <submittedName>
        <fullName evidence="3">Uncharacterized protein</fullName>
    </submittedName>
</protein>
<organism evidence="3 4">
    <name type="scientific">[Mycoplasma] anseris</name>
    <dbReference type="NCBI Taxonomy" id="92400"/>
    <lineage>
        <taxon>Bacteria</taxon>
        <taxon>Bacillati</taxon>
        <taxon>Mycoplasmatota</taxon>
        <taxon>Mycoplasmoidales</taxon>
        <taxon>Metamycoplasmataceae</taxon>
        <taxon>Metamycoplasma</taxon>
    </lineage>
</organism>
<feature type="coiled-coil region" evidence="1">
    <location>
        <begin position="756"/>
        <end position="790"/>
    </location>
</feature>
<keyword evidence="4" id="KW-1185">Reference proteome</keyword>
<reference evidence="4" key="1">
    <citation type="submission" date="2018-06" db="EMBL/GenBank/DDBJ databases">
        <title>Complete genome sequences of Mycoplasma anatis, M. anseris and M. cloacale type strains.</title>
        <authorList>
            <person name="Grozner D."/>
            <person name="Forro B."/>
            <person name="Sulyok K.M."/>
            <person name="Marton S."/>
            <person name="Kreizinger Z."/>
            <person name="Banyai K."/>
            <person name="Gyuranecz M."/>
        </authorList>
    </citation>
    <scope>NUCLEOTIDE SEQUENCE [LARGE SCALE GENOMIC DNA]</scope>
    <source>
        <strain evidence="4">ATCC 49234</strain>
    </source>
</reference>
<feature type="coiled-coil region" evidence="1">
    <location>
        <begin position="290"/>
        <end position="324"/>
    </location>
</feature>